<dbReference type="PANTHER" id="PTHR30055">
    <property type="entry name" value="HTH-TYPE TRANSCRIPTIONAL REGULATOR RUTR"/>
    <property type="match status" value="1"/>
</dbReference>
<comment type="caution">
    <text evidence="7">The sequence shown here is derived from an EMBL/GenBank/DDBJ whole genome shotgun (WGS) entry which is preliminary data.</text>
</comment>
<evidence type="ECO:0000313" key="7">
    <source>
        <dbReference type="EMBL" id="GGS50355.1"/>
    </source>
</evidence>
<dbReference type="SUPFAM" id="SSF48498">
    <property type="entry name" value="Tetracyclin repressor-like, C-terminal domain"/>
    <property type="match status" value="1"/>
</dbReference>
<proteinExistence type="predicted"/>
<evidence type="ECO:0000259" key="6">
    <source>
        <dbReference type="PROSITE" id="PS50977"/>
    </source>
</evidence>
<feature type="DNA-binding region" description="H-T-H motif" evidence="4">
    <location>
        <begin position="44"/>
        <end position="63"/>
    </location>
</feature>
<dbReference type="Pfam" id="PF00440">
    <property type="entry name" value="TetR_N"/>
    <property type="match status" value="1"/>
</dbReference>
<dbReference type="GO" id="GO:0003700">
    <property type="term" value="F:DNA-binding transcription factor activity"/>
    <property type="evidence" value="ECO:0007669"/>
    <property type="project" value="TreeGrafter"/>
</dbReference>
<evidence type="ECO:0000256" key="1">
    <source>
        <dbReference type="ARBA" id="ARBA00023015"/>
    </source>
</evidence>
<dbReference type="PROSITE" id="PS50977">
    <property type="entry name" value="HTH_TETR_2"/>
    <property type="match status" value="1"/>
</dbReference>
<dbReference type="Proteomes" id="UP000653493">
    <property type="component" value="Unassembled WGS sequence"/>
</dbReference>
<name>A0A918GPV3_STRGD</name>
<organism evidence="7 8">
    <name type="scientific">Streptomyces griseoviridis</name>
    <dbReference type="NCBI Taxonomy" id="45398"/>
    <lineage>
        <taxon>Bacteria</taxon>
        <taxon>Bacillati</taxon>
        <taxon>Actinomycetota</taxon>
        <taxon>Actinomycetes</taxon>
        <taxon>Kitasatosporales</taxon>
        <taxon>Streptomycetaceae</taxon>
        <taxon>Streptomyces</taxon>
    </lineage>
</organism>
<evidence type="ECO:0000256" key="3">
    <source>
        <dbReference type="ARBA" id="ARBA00023163"/>
    </source>
</evidence>
<dbReference type="GO" id="GO:0000976">
    <property type="term" value="F:transcription cis-regulatory region binding"/>
    <property type="evidence" value="ECO:0007669"/>
    <property type="project" value="TreeGrafter"/>
</dbReference>
<reference evidence="7" key="1">
    <citation type="journal article" date="2014" name="Int. J. Syst. Evol. Microbiol.">
        <title>Complete genome sequence of Corynebacterium casei LMG S-19264T (=DSM 44701T), isolated from a smear-ripened cheese.</title>
        <authorList>
            <consortium name="US DOE Joint Genome Institute (JGI-PGF)"/>
            <person name="Walter F."/>
            <person name="Albersmeier A."/>
            <person name="Kalinowski J."/>
            <person name="Ruckert C."/>
        </authorList>
    </citation>
    <scope>NUCLEOTIDE SEQUENCE</scope>
    <source>
        <strain evidence="7">JCM 4234</strain>
    </source>
</reference>
<gene>
    <name evidence="7" type="ORF">GCM10010238_44840</name>
</gene>
<dbReference type="InterPro" id="IPR050109">
    <property type="entry name" value="HTH-type_TetR-like_transc_reg"/>
</dbReference>
<dbReference type="SUPFAM" id="SSF46689">
    <property type="entry name" value="Homeodomain-like"/>
    <property type="match status" value="1"/>
</dbReference>
<dbReference type="PANTHER" id="PTHR30055:SF234">
    <property type="entry name" value="HTH-TYPE TRANSCRIPTIONAL REGULATOR BETI"/>
    <property type="match status" value="1"/>
</dbReference>
<keyword evidence="1" id="KW-0805">Transcription regulation</keyword>
<feature type="compositionally biased region" description="Pro residues" evidence="5">
    <location>
        <begin position="1"/>
        <end position="13"/>
    </location>
</feature>
<evidence type="ECO:0000256" key="2">
    <source>
        <dbReference type="ARBA" id="ARBA00023125"/>
    </source>
</evidence>
<protein>
    <submittedName>
        <fullName evidence="7">TetR family transcriptional regulator</fullName>
    </submittedName>
</protein>
<dbReference type="InterPro" id="IPR036271">
    <property type="entry name" value="Tet_transcr_reg_TetR-rel_C_sf"/>
</dbReference>
<sequence length="209" mass="22126">MSRATPPPPPEPAGRPVRRDARRNRDKLVAAAQAAFAAADGPVALEAVARAAGVGIGTLYRHFPTREDLVDAVYAAELDAVTASAPVLLDRHPADVALRAWTGRYAAFVATKRGMMDTLRAGIASGRIAAPSRKRVAAILATMLERGAAEGTLRADADPEDVTTMLVGVFLAVADGASRERTDRLLDLLTDAVRPRARLPRPETPPGPR</sequence>
<evidence type="ECO:0000256" key="5">
    <source>
        <dbReference type="SAM" id="MobiDB-lite"/>
    </source>
</evidence>
<dbReference type="InterPro" id="IPR049445">
    <property type="entry name" value="TetR_SbtR-like_C"/>
</dbReference>
<feature type="region of interest" description="Disordered" evidence="5">
    <location>
        <begin position="1"/>
        <end position="21"/>
    </location>
</feature>
<reference evidence="7" key="2">
    <citation type="submission" date="2020-09" db="EMBL/GenBank/DDBJ databases">
        <authorList>
            <person name="Sun Q."/>
            <person name="Ohkuma M."/>
        </authorList>
    </citation>
    <scope>NUCLEOTIDE SEQUENCE</scope>
    <source>
        <strain evidence="7">JCM 4234</strain>
    </source>
</reference>
<accession>A0A918GPV3</accession>
<feature type="domain" description="HTH tetR-type" evidence="6">
    <location>
        <begin position="22"/>
        <end position="81"/>
    </location>
</feature>
<evidence type="ECO:0000313" key="8">
    <source>
        <dbReference type="Proteomes" id="UP000653493"/>
    </source>
</evidence>
<dbReference type="InterPro" id="IPR009057">
    <property type="entry name" value="Homeodomain-like_sf"/>
</dbReference>
<dbReference type="AlphaFoldDB" id="A0A918GPV3"/>
<dbReference type="InterPro" id="IPR001647">
    <property type="entry name" value="HTH_TetR"/>
</dbReference>
<keyword evidence="3" id="KW-0804">Transcription</keyword>
<keyword evidence="8" id="KW-1185">Reference proteome</keyword>
<dbReference type="Gene3D" id="1.10.357.10">
    <property type="entry name" value="Tetracycline Repressor, domain 2"/>
    <property type="match status" value="1"/>
</dbReference>
<dbReference type="EMBL" id="BMSL01000014">
    <property type="protein sequence ID" value="GGS50355.1"/>
    <property type="molecule type" value="Genomic_DNA"/>
</dbReference>
<keyword evidence="2 4" id="KW-0238">DNA-binding</keyword>
<evidence type="ECO:0000256" key="4">
    <source>
        <dbReference type="PROSITE-ProRule" id="PRU00335"/>
    </source>
</evidence>
<dbReference type="Pfam" id="PF21597">
    <property type="entry name" value="TetR_C_43"/>
    <property type="match status" value="1"/>
</dbReference>